<feature type="transmembrane region" description="Helical" evidence="4">
    <location>
        <begin position="364"/>
        <end position="387"/>
    </location>
</feature>
<keyword evidence="3 5" id="KW-0808">Transferase</keyword>
<dbReference type="Proteomes" id="UP000015688">
    <property type="component" value="Unassembled WGS sequence"/>
</dbReference>
<evidence type="ECO:0000256" key="4">
    <source>
        <dbReference type="SAM" id="Phobius"/>
    </source>
</evidence>
<feature type="transmembrane region" description="Helical" evidence="4">
    <location>
        <begin position="434"/>
        <end position="454"/>
    </location>
</feature>
<name>T4VPF3_PARBF</name>
<dbReference type="CDD" id="cd06423">
    <property type="entry name" value="CESA_like"/>
    <property type="match status" value="1"/>
</dbReference>
<keyword evidence="4" id="KW-0472">Membrane</keyword>
<keyword evidence="4" id="KW-1133">Transmembrane helix</keyword>
<evidence type="ECO:0000256" key="3">
    <source>
        <dbReference type="ARBA" id="ARBA00022679"/>
    </source>
</evidence>
<proteinExistence type="inferred from homology"/>
<reference evidence="5 6" key="1">
    <citation type="submission" date="2013-06" db="EMBL/GenBank/DDBJ databases">
        <authorList>
            <person name="Walk S."/>
            <person name="Aronoff D."/>
            <person name="Young V.Y."/>
            <person name="Marsh J."/>
            <person name="Harrison L."/>
            <person name="Daugherty S.C."/>
            <person name="Shefchek K.A."/>
            <person name="Hine E.E."/>
            <person name="Tallon L.J."/>
            <person name="Sadzewicz L.K."/>
            <person name="Rasko D.A."/>
        </authorList>
    </citation>
    <scope>NUCLEOTIDE SEQUENCE [LARGE SCALE GENOMIC DNA]</scope>
    <source>
        <strain evidence="5 6">ATCC 638</strain>
    </source>
</reference>
<evidence type="ECO:0000313" key="6">
    <source>
        <dbReference type="Proteomes" id="UP000015688"/>
    </source>
</evidence>
<feature type="transmembrane region" description="Helical" evidence="4">
    <location>
        <begin position="41"/>
        <end position="63"/>
    </location>
</feature>
<sequence>MEKIANKTKKEFKNTPIYNPNILNKNTNNSSKVYISVKTKFFISLIISVLWTLIAISLSQPWIDDLSIMLNHFLAVFIISGIALVPGFMNIFLIISLLLDKQPKLNNYNPDDDVTLLISAFNEEIGIFNTLKYVKNQNYNGNIHTIVIDNNSHDNTSLEVKRAMSELNMDILLLSEPNPGKFNALNYGLQHVNTELVITLDADTLIHKNAIRNLVGRIKSSPDEVCAVAGSMLVRNSRDNWLSKIQEWDYFLSISSIKRMQGLYQGTLVAQGAFSLYKTEVVSELGGWSDAIGEDIVLTWKMLSKNKKVYFEPMAIAFTDVPTKFSHFTKQRSRWARGMIEGLREVKPWKQPSMFSKFLTGIDLIIPYMDFSYTFFWIPGLILALFWGNYAVVGPMMILVLPLTFISFGILYYYQSNVVFKNLNLKVRKNLIGFILFILCYQLIMSPVSLYGYIQELFGAKRVWK</sequence>
<dbReference type="Gene3D" id="3.90.550.10">
    <property type="entry name" value="Spore Coat Polysaccharide Biosynthesis Protein SpsA, Chain A"/>
    <property type="match status" value="1"/>
</dbReference>
<evidence type="ECO:0000313" key="5">
    <source>
        <dbReference type="EMBL" id="EQK42611.1"/>
    </source>
</evidence>
<dbReference type="AlphaFoldDB" id="T4VPF3"/>
<comment type="caution">
    <text evidence="5">The sequence shown here is derived from an EMBL/GenBank/DDBJ whole genome shotgun (WGS) entry which is preliminary data.</text>
</comment>
<dbReference type="SUPFAM" id="SSF53448">
    <property type="entry name" value="Nucleotide-diphospho-sugar transferases"/>
    <property type="match status" value="1"/>
</dbReference>
<feature type="transmembrane region" description="Helical" evidence="4">
    <location>
        <begin position="393"/>
        <end position="414"/>
    </location>
</feature>
<dbReference type="PANTHER" id="PTHR43630">
    <property type="entry name" value="POLY-BETA-1,6-N-ACETYL-D-GLUCOSAMINE SYNTHASE"/>
    <property type="match status" value="1"/>
</dbReference>
<dbReference type="Pfam" id="PF13641">
    <property type="entry name" value="Glyco_tranf_2_3"/>
    <property type="match status" value="1"/>
</dbReference>
<dbReference type="GeneID" id="67472407"/>
<organism evidence="5 6">
    <name type="scientific">Paraclostridium bifermentans ATCC 638 = DSM 14991</name>
    <dbReference type="NCBI Taxonomy" id="1233171"/>
    <lineage>
        <taxon>Bacteria</taxon>
        <taxon>Bacillati</taxon>
        <taxon>Bacillota</taxon>
        <taxon>Clostridia</taxon>
        <taxon>Peptostreptococcales</taxon>
        <taxon>Peptostreptococcaceae</taxon>
        <taxon>Paraclostridium</taxon>
    </lineage>
</organism>
<evidence type="ECO:0000256" key="1">
    <source>
        <dbReference type="ARBA" id="ARBA00006739"/>
    </source>
</evidence>
<feature type="transmembrane region" description="Helical" evidence="4">
    <location>
        <begin position="75"/>
        <end position="99"/>
    </location>
</feature>
<dbReference type="GO" id="GO:0016757">
    <property type="term" value="F:glycosyltransferase activity"/>
    <property type="evidence" value="ECO:0007669"/>
    <property type="project" value="UniProtKB-KW"/>
</dbReference>
<keyword evidence="2" id="KW-0328">Glycosyltransferase</keyword>
<dbReference type="RefSeq" id="WP_021432733.1">
    <property type="nucleotide sequence ID" value="NZ_AVNC01000015.1"/>
</dbReference>
<dbReference type="EMBL" id="AVNC01000015">
    <property type="protein sequence ID" value="EQK42611.1"/>
    <property type="molecule type" value="Genomic_DNA"/>
</dbReference>
<keyword evidence="4" id="KW-0812">Transmembrane</keyword>
<dbReference type="PATRIC" id="fig|1233171.3.peg.1448"/>
<dbReference type="InterPro" id="IPR029044">
    <property type="entry name" value="Nucleotide-diphossugar_trans"/>
</dbReference>
<evidence type="ECO:0000256" key="2">
    <source>
        <dbReference type="ARBA" id="ARBA00022676"/>
    </source>
</evidence>
<protein>
    <submittedName>
        <fullName evidence="5">Glycosyl transferase 2 family protein</fullName>
    </submittedName>
</protein>
<dbReference type="PANTHER" id="PTHR43630:SF1">
    <property type="entry name" value="POLY-BETA-1,6-N-ACETYL-D-GLUCOSAMINE SYNTHASE"/>
    <property type="match status" value="1"/>
</dbReference>
<comment type="similarity">
    <text evidence="1">Belongs to the glycosyltransferase 2 family.</text>
</comment>
<gene>
    <name evidence="5" type="ORF">C672_1554</name>
</gene>
<accession>T4VPF3</accession>